<name>A0ACC0CB12_CATRO</name>
<protein>
    <submittedName>
        <fullName evidence="1">Uncharacterized protein</fullName>
    </submittedName>
</protein>
<evidence type="ECO:0000313" key="2">
    <source>
        <dbReference type="Proteomes" id="UP001060085"/>
    </source>
</evidence>
<keyword evidence="2" id="KW-1185">Reference proteome</keyword>
<comment type="caution">
    <text evidence="1">The sequence shown here is derived from an EMBL/GenBank/DDBJ whole genome shotgun (WGS) entry which is preliminary data.</text>
</comment>
<reference evidence="2" key="1">
    <citation type="journal article" date="2023" name="Nat. Plants">
        <title>Single-cell RNA sequencing provides a high-resolution roadmap for understanding the multicellular compartmentation of specialized metabolism.</title>
        <authorList>
            <person name="Sun S."/>
            <person name="Shen X."/>
            <person name="Li Y."/>
            <person name="Li Y."/>
            <person name="Wang S."/>
            <person name="Li R."/>
            <person name="Zhang H."/>
            <person name="Shen G."/>
            <person name="Guo B."/>
            <person name="Wei J."/>
            <person name="Xu J."/>
            <person name="St-Pierre B."/>
            <person name="Chen S."/>
            <person name="Sun C."/>
        </authorList>
    </citation>
    <scope>NUCLEOTIDE SEQUENCE [LARGE SCALE GENOMIC DNA]</scope>
</reference>
<evidence type="ECO:0000313" key="1">
    <source>
        <dbReference type="EMBL" id="KAI5681978.1"/>
    </source>
</evidence>
<gene>
    <name evidence="1" type="ORF">M9H77_03206</name>
</gene>
<dbReference type="EMBL" id="CM044701">
    <property type="protein sequence ID" value="KAI5681978.1"/>
    <property type="molecule type" value="Genomic_DNA"/>
</dbReference>
<dbReference type="Proteomes" id="UP001060085">
    <property type="component" value="Linkage Group LG01"/>
</dbReference>
<sequence>MLQLLILVVMVMTGGKVQQAEAHPCATSFFSALVELIPCRQAVAPFSSWQPTEACCAAVKALGQPCLCVLINGPPISGVDRSLALQLPLKCSVNFEPCKLISSSFSLGINHMVRFQTDLNH</sequence>
<organism evidence="1 2">
    <name type="scientific">Catharanthus roseus</name>
    <name type="common">Madagascar periwinkle</name>
    <name type="synonym">Vinca rosea</name>
    <dbReference type="NCBI Taxonomy" id="4058"/>
    <lineage>
        <taxon>Eukaryota</taxon>
        <taxon>Viridiplantae</taxon>
        <taxon>Streptophyta</taxon>
        <taxon>Embryophyta</taxon>
        <taxon>Tracheophyta</taxon>
        <taxon>Spermatophyta</taxon>
        <taxon>Magnoliopsida</taxon>
        <taxon>eudicotyledons</taxon>
        <taxon>Gunneridae</taxon>
        <taxon>Pentapetalae</taxon>
        <taxon>asterids</taxon>
        <taxon>lamiids</taxon>
        <taxon>Gentianales</taxon>
        <taxon>Apocynaceae</taxon>
        <taxon>Rauvolfioideae</taxon>
        <taxon>Vinceae</taxon>
        <taxon>Catharanthinae</taxon>
        <taxon>Catharanthus</taxon>
    </lineage>
</organism>
<proteinExistence type="predicted"/>
<accession>A0ACC0CB12</accession>